<dbReference type="InterPro" id="IPR015421">
    <property type="entry name" value="PyrdxlP-dep_Trfase_major"/>
</dbReference>
<organism evidence="14 15">
    <name type="scientific">Candidatus Trichorickettsia mobilis</name>
    <dbReference type="NCBI Taxonomy" id="1346319"/>
    <lineage>
        <taxon>Bacteria</taxon>
        <taxon>Pseudomonadati</taxon>
        <taxon>Pseudomonadota</taxon>
        <taxon>Alphaproteobacteria</taxon>
        <taxon>Rickettsiales</taxon>
        <taxon>Rickettsiaceae</taxon>
        <taxon>Rickettsieae</taxon>
        <taxon>Candidatus Trichorickettsia</taxon>
    </lineage>
</organism>
<evidence type="ECO:0000256" key="2">
    <source>
        <dbReference type="ARBA" id="ARBA00003120"/>
    </source>
</evidence>
<dbReference type="InterPro" id="IPR020578">
    <property type="entry name" value="Aminotrans_V_PyrdxlP_BS"/>
</dbReference>
<reference evidence="14 15" key="1">
    <citation type="submission" date="2022-10" db="EMBL/GenBank/DDBJ databases">
        <title>Host association and intracellularity evolved multiple times independently in the Rickettsiales.</title>
        <authorList>
            <person name="Castelli M."/>
            <person name="Nardi T."/>
            <person name="Gammuto L."/>
            <person name="Bellinzona G."/>
            <person name="Sabaneyeva E."/>
            <person name="Potekhin A."/>
            <person name="Serra V."/>
            <person name="Petroni G."/>
            <person name="Sassera D."/>
        </authorList>
    </citation>
    <scope>NUCLEOTIDE SEQUENCE [LARGE SCALE GENOMIC DNA]</scope>
    <source>
        <strain evidence="14 15">Kr 154-4</strain>
    </source>
</reference>
<dbReference type="PIRSF" id="PIRSF005572">
    <property type="entry name" value="NifS"/>
    <property type="match status" value="1"/>
</dbReference>
<evidence type="ECO:0000313" key="15">
    <source>
        <dbReference type="Proteomes" id="UP001326613"/>
    </source>
</evidence>
<comment type="cofactor">
    <cofactor evidence="1 12">
        <name>pyridoxal 5'-phosphate</name>
        <dbReference type="ChEBI" id="CHEBI:597326"/>
    </cofactor>
</comment>
<feature type="domain" description="Aminotransferase class V" evidence="13">
    <location>
        <begin position="2"/>
        <end position="359"/>
    </location>
</feature>
<keyword evidence="10" id="KW-0411">Iron-sulfur</keyword>
<evidence type="ECO:0000256" key="11">
    <source>
        <dbReference type="ARBA" id="ARBA00050776"/>
    </source>
</evidence>
<keyword evidence="8" id="KW-0663">Pyridoxal phosphate</keyword>
<evidence type="ECO:0000256" key="5">
    <source>
        <dbReference type="ARBA" id="ARBA00013558"/>
    </source>
</evidence>
<dbReference type="InterPro" id="IPR015424">
    <property type="entry name" value="PyrdxlP-dep_Trfase"/>
</dbReference>
<comment type="function">
    <text evidence="2">Catalyzes the removal of elemental sulfur atoms from cysteine to produce alanine. Seems to participate in the biosynthesis of the nitrogenase metalloclusters by providing the inorganic sulfur required for the Fe-S core formation.</text>
</comment>
<evidence type="ECO:0000256" key="10">
    <source>
        <dbReference type="ARBA" id="ARBA00023014"/>
    </source>
</evidence>
<dbReference type="PANTHER" id="PTHR11601:SF34">
    <property type="entry name" value="CYSTEINE DESULFURASE"/>
    <property type="match status" value="1"/>
</dbReference>
<evidence type="ECO:0000259" key="13">
    <source>
        <dbReference type="Pfam" id="PF00266"/>
    </source>
</evidence>
<evidence type="ECO:0000256" key="7">
    <source>
        <dbReference type="ARBA" id="ARBA00022723"/>
    </source>
</evidence>
<dbReference type="Gene3D" id="3.90.1150.10">
    <property type="entry name" value="Aspartate Aminotransferase, domain 1"/>
    <property type="match status" value="1"/>
</dbReference>
<comment type="similarity">
    <text evidence="3">Belongs to the class-V pyridoxal-phosphate-dependent aminotransferase family. NifS/IscS subfamily.</text>
</comment>
<dbReference type="EMBL" id="CP112932">
    <property type="protein sequence ID" value="WPY00975.1"/>
    <property type="molecule type" value="Genomic_DNA"/>
</dbReference>
<evidence type="ECO:0000256" key="3">
    <source>
        <dbReference type="ARBA" id="ARBA00006490"/>
    </source>
</evidence>
<dbReference type="InterPro" id="IPR000192">
    <property type="entry name" value="Aminotrans_V_dom"/>
</dbReference>
<proteinExistence type="inferred from homology"/>
<accession>A0ABZ0USH5</accession>
<protein>
    <recommendedName>
        <fullName evidence="5">Cysteine desulfurase</fullName>
        <ecNumber evidence="4">2.8.1.7</ecNumber>
    </recommendedName>
</protein>
<evidence type="ECO:0000313" key="14">
    <source>
        <dbReference type="EMBL" id="WPY00975.1"/>
    </source>
</evidence>
<name>A0ABZ0USH5_9RICK</name>
<dbReference type="EC" id="2.8.1.7" evidence="4"/>
<comment type="catalytic activity">
    <reaction evidence="11">
        <text>(sulfur carrier)-H + L-cysteine = (sulfur carrier)-SH + L-alanine</text>
        <dbReference type="Rhea" id="RHEA:43892"/>
        <dbReference type="Rhea" id="RHEA-COMP:14737"/>
        <dbReference type="Rhea" id="RHEA-COMP:14739"/>
        <dbReference type="ChEBI" id="CHEBI:29917"/>
        <dbReference type="ChEBI" id="CHEBI:35235"/>
        <dbReference type="ChEBI" id="CHEBI:57972"/>
        <dbReference type="ChEBI" id="CHEBI:64428"/>
        <dbReference type="EC" id="2.8.1.7"/>
    </reaction>
</comment>
<dbReference type="RefSeq" id="WP_323737792.1">
    <property type="nucleotide sequence ID" value="NZ_CP112932.1"/>
</dbReference>
<evidence type="ECO:0000256" key="9">
    <source>
        <dbReference type="ARBA" id="ARBA00023004"/>
    </source>
</evidence>
<gene>
    <name evidence="14" type="ORF">Trichorick_00865</name>
</gene>
<sequence length="376" mass="40219">MIYLDNNATTATHKDVAGFMYSIMKQPLNPSSIHASGRNAKNIMEQARIQIKELIGIAPYSREYNIIFTATGTEANNLILSNFIDGDVFVSTVEHLSILSQQDCYPDIKTIAVDDHGMVNLDSLTHLLSQSKKSKKLVSVMLANNETGAIQPLKNIAKIAKQYGALVHSDCVQAVGKMVVDIADLDLDFAVISGHKFGGSIGAAALIAKTKHHLVPHIIGGKQEMGLRAGTENVAAIAGLGLAAKIAQAELSQRIQHMRLLQQRLESNLGNIFPQITILSSIVPRIPNTSLISLPGMLSSLQVIALDLREIAVSSGSACSSGKVNKSHVLKAMGVNAEIAASAIRISTSPDNSVEDIDGFINAFKEIHVVEGSCQL</sequence>
<keyword evidence="9" id="KW-0408">Iron</keyword>
<evidence type="ECO:0000256" key="1">
    <source>
        <dbReference type="ARBA" id="ARBA00001933"/>
    </source>
</evidence>
<dbReference type="InterPro" id="IPR016454">
    <property type="entry name" value="Cysteine_dSase"/>
</dbReference>
<evidence type="ECO:0000256" key="6">
    <source>
        <dbReference type="ARBA" id="ARBA00022679"/>
    </source>
</evidence>
<dbReference type="PROSITE" id="PS00595">
    <property type="entry name" value="AA_TRANSFER_CLASS_5"/>
    <property type="match status" value="1"/>
</dbReference>
<dbReference type="InterPro" id="IPR015422">
    <property type="entry name" value="PyrdxlP-dep_Trfase_small"/>
</dbReference>
<keyword evidence="7" id="KW-0479">Metal-binding</keyword>
<keyword evidence="6" id="KW-0808">Transferase</keyword>
<dbReference type="PANTHER" id="PTHR11601">
    <property type="entry name" value="CYSTEINE DESULFURYLASE FAMILY MEMBER"/>
    <property type="match status" value="1"/>
</dbReference>
<dbReference type="SUPFAM" id="SSF53383">
    <property type="entry name" value="PLP-dependent transferases"/>
    <property type="match status" value="1"/>
</dbReference>
<dbReference type="Pfam" id="PF00266">
    <property type="entry name" value="Aminotran_5"/>
    <property type="match status" value="1"/>
</dbReference>
<evidence type="ECO:0000256" key="8">
    <source>
        <dbReference type="ARBA" id="ARBA00022898"/>
    </source>
</evidence>
<keyword evidence="15" id="KW-1185">Reference proteome</keyword>
<evidence type="ECO:0000256" key="12">
    <source>
        <dbReference type="RuleBase" id="RU004504"/>
    </source>
</evidence>
<evidence type="ECO:0000256" key="4">
    <source>
        <dbReference type="ARBA" id="ARBA00012239"/>
    </source>
</evidence>
<dbReference type="Gene3D" id="3.40.640.10">
    <property type="entry name" value="Type I PLP-dependent aspartate aminotransferase-like (Major domain)"/>
    <property type="match status" value="1"/>
</dbReference>
<dbReference type="Proteomes" id="UP001326613">
    <property type="component" value="Chromosome"/>
</dbReference>